<proteinExistence type="predicted"/>
<dbReference type="RefSeq" id="WP_092362616.1">
    <property type="nucleotide sequence ID" value="NZ_BMGV01000002.1"/>
</dbReference>
<keyword evidence="1" id="KW-0472">Membrane</keyword>
<keyword evidence="3" id="KW-1185">Reference proteome</keyword>
<feature type="transmembrane region" description="Helical" evidence="1">
    <location>
        <begin position="32"/>
        <end position="50"/>
    </location>
</feature>
<reference evidence="2 3" key="1">
    <citation type="submission" date="2016-10" db="EMBL/GenBank/DDBJ databases">
        <authorList>
            <person name="de Groot N.N."/>
        </authorList>
    </citation>
    <scope>NUCLEOTIDE SEQUENCE [LARGE SCALE GENOMIC DNA]</scope>
    <source>
        <strain evidence="2 3">DSM 29340</strain>
    </source>
</reference>
<dbReference type="Proteomes" id="UP000199379">
    <property type="component" value="Unassembled WGS sequence"/>
</dbReference>
<sequence length="108" mass="11322">MSDHPEPEDGPRQSPPVFLERQGYRRRRLMDAARLIPILGGTLFAVPLLWPAGPGEGGDAPVPMSSAILYIFGVWAALILVAVLFGRASLRWSGPDGSGGEGAGGGRG</sequence>
<dbReference type="AlphaFoldDB" id="A0A1H6TBF0"/>
<feature type="transmembrane region" description="Helical" evidence="1">
    <location>
        <begin position="62"/>
        <end position="85"/>
    </location>
</feature>
<accession>A0A1H6TBF0</accession>
<evidence type="ECO:0000256" key="1">
    <source>
        <dbReference type="SAM" id="Phobius"/>
    </source>
</evidence>
<evidence type="ECO:0000313" key="2">
    <source>
        <dbReference type="EMBL" id="SEI73142.1"/>
    </source>
</evidence>
<organism evidence="2 3">
    <name type="scientific">Cribrihabitans marinus</name>
    <dbReference type="NCBI Taxonomy" id="1227549"/>
    <lineage>
        <taxon>Bacteria</taxon>
        <taxon>Pseudomonadati</taxon>
        <taxon>Pseudomonadota</taxon>
        <taxon>Alphaproteobacteria</taxon>
        <taxon>Rhodobacterales</taxon>
        <taxon>Paracoccaceae</taxon>
        <taxon>Cribrihabitans</taxon>
    </lineage>
</organism>
<gene>
    <name evidence="2" type="ORF">SAMN05444007_102224</name>
</gene>
<dbReference type="EMBL" id="FNYD01000002">
    <property type="protein sequence ID" value="SEI73142.1"/>
    <property type="molecule type" value="Genomic_DNA"/>
</dbReference>
<keyword evidence="1" id="KW-1133">Transmembrane helix</keyword>
<keyword evidence="1" id="KW-0812">Transmembrane</keyword>
<name>A0A1H6TBF0_9RHOB</name>
<protein>
    <submittedName>
        <fullName evidence="2">Uncharacterized protein</fullName>
    </submittedName>
</protein>
<dbReference type="STRING" id="1227549.SAMN05444007_102224"/>
<dbReference type="OrthoDB" id="7871801at2"/>
<evidence type="ECO:0000313" key="3">
    <source>
        <dbReference type="Proteomes" id="UP000199379"/>
    </source>
</evidence>